<dbReference type="InterPro" id="IPR026000">
    <property type="entry name" value="Apc5_dom"/>
</dbReference>
<dbReference type="InterPro" id="IPR019734">
    <property type="entry name" value="TPR_rpt"/>
</dbReference>
<evidence type="ECO:0000256" key="1">
    <source>
        <dbReference type="ARBA" id="ARBA00022737"/>
    </source>
</evidence>
<keyword evidence="2" id="KW-0802">TPR repeat</keyword>
<name>A0A399F7B0_9DEIN</name>
<dbReference type="Gene3D" id="1.25.40.10">
    <property type="entry name" value="Tetratricopeptide repeat domain"/>
    <property type="match status" value="3"/>
</dbReference>
<protein>
    <submittedName>
        <fullName evidence="4">Tol-pal system protein YbgF</fullName>
    </submittedName>
</protein>
<evidence type="ECO:0000256" key="2">
    <source>
        <dbReference type="ARBA" id="ARBA00022803"/>
    </source>
</evidence>
<comment type="caution">
    <text evidence="4">The sequence shown here is derived from an EMBL/GenBank/DDBJ whole genome shotgun (WGS) entry which is preliminary data.</text>
</comment>
<reference evidence="4 5" key="1">
    <citation type="submission" date="2018-08" db="EMBL/GenBank/DDBJ databases">
        <title>Meiothermus granaticius genome AF-68 sequencing project.</title>
        <authorList>
            <person name="Da Costa M.S."/>
            <person name="Albuquerque L."/>
            <person name="Raposo P."/>
            <person name="Froufe H.J.C."/>
            <person name="Barroso C.S."/>
            <person name="Egas C."/>
        </authorList>
    </citation>
    <scope>NUCLEOTIDE SEQUENCE [LARGE SCALE GENOMIC DNA]</scope>
    <source>
        <strain evidence="4 5">AF-68</strain>
    </source>
</reference>
<dbReference type="Pfam" id="PF13432">
    <property type="entry name" value="TPR_16"/>
    <property type="match status" value="2"/>
</dbReference>
<dbReference type="SUPFAM" id="SSF48452">
    <property type="entry name" value="TPR-like"/>
    <property type="match status" value="2"/>
</dbReference>
<gene>
    <name evidence="4" type="ORF">Mgrana_01587</name>
</gene>
<dbReference type="PANTHER" id="PTHR12558">
    <property type="entry name" value="CELL DIVISION CYCLE 16,23,27"/>
    <property type="match status" value="1"/>
</dbReference>
<proteinExistence type="predicted"/>
<evidence type="ECO:0000259" key="3">
    <source>
        <dbReference type="Pfam" id="PF12862"/>
    </source>
</evidence>
<keyword evidence="1" id="KW-0677">Repeat</keyword>
<sequence>MMVPMQPVLEALHSGDYDTAFELLVRTLAVGQGEAAGEAALLLAEAYSLYGEGGVEGAHRALEEGLASLPGLDTRPRYRSILGELRALEGAPEEEVRAILPSTTDPQSLYHQAQALMYLGLPEEALGILNQPLELPAFLAWRAQTLRGKAYERLGKTQEAAQAYRAAAEGALGLERYWNLVDAAAMFVEGGYGAEALEALELAQETLPELEDPEDAATRYYLIARAQLLLGNPSLALEAIQNSLKAEREGAEPAHGTPLVQGQALMQLGHPREAIAAFREAVRRGEDSDKSYALHELSVAHLESGELAEAEAVLREVVRDPEYGYLGEAWGDLAEVLYQLGRYDEARRAAQEAISQNALSAGHLILGNLAYDLLHLEEALEHYTLAAEKAPEGSRDWVTAQQMAIDTLAQLGFRRPEEIVARAEAVLPYLPPNDEWFQTLNRYLERARSLMGGNRTLN</sequence>
<organism evidence="4 5">
    <name type="scientific">Meiothermus granaticius NBRC 107808</name>
    <dbReference type="NCBI Taxonomy" id="1227551"/>
    <lineage>
        <taxon>Bacteria</taxon>
        <taxon>Thermotogati</taxon>
        <taxon>Deinococcota</taxon>
        <taxon>Deinococci</taxon>
        <taxon>Thermales</taxon>
        <taxon>Thermaceae</taxon>
        <taxon>Meiothermus</taxon>
    </lineage>
</organism>
<evidence type="ECO:0000313" key="4">
    <source>
        <dbReference type="EMBL" id="RIH92554.1"/>
    </source>
</evidence>
<dbReference type="EMBL" id="QWLB01000018">
    <property type="protein sequence ID" value="RIH92554.1"/>
    <property type="molecule type" value="Genomic_DNA"/>
</dbReference>
<feature type="domain" description="Anaphase-promoting complex subunit 5" evidence="3">
    <location>
        <begin position="9"/>
        <end position="27"/>
    </location>
</feature>
<dbReference type="InterPro" id="IPR013105">
    <property type="entry name" value="TPR_2"/>
</dbReference>
<dbReference type="PANTHER" id="PTHR12558:SF13">
    <property type="entry name" value="CELL DIVISION CYCLE PROTEIN 27 HOMOLOG"/>
    <property type="match status" value="1"/>
</dbReference>
<evidence type="ECO:0000313" key="5">
    <source>
        <dbReference type="Proteomes" id="UP000266178"/>
    </source>
</evidence>
<accession>A0A399F7B0</accession>
<dbReference type="Proteomes" id="UP000266178">
    <property type="component" value="Unassembled WGS sequence"/>
</dbReference>
<dbReference type="SMART" id="SM00028">
    <property type="entry name" value="TPR"/>
    <property type="match status" value="6"/>
</dbReference>
<keyword evidence="5" id="KW-1185">Reference proteome</keyword>
<dbReference type="Pfam" id="PF12862">
    <property type="entry name" value="ANAPC5"/>
    <property type="match status" value="1"/>
</dbReference>
<dbReference type="AlphaFoldDB" id="A0A399F7B0"/>
<dbReference type="InterPro" id="IPR011990">
    <property type="entry name" value="TPR-like_helical_dom_sf"/>
</dbReference>
<dbReference type="Pfam" id="PF07719">
    <property type="entry name" value="TPR_2"/>
    <property type="match status" value="1"/>
</dbReference>